<dbReference type="EMBL" id="PUGF01000011">
    <property type="protein sequence ID" value="PRC92720.1"/>
    <property type="molecule type" value="Genomic_DNA"/>
</dbReference>
<proteinExistence type="predicted"/>
<dbReference type="Proteomes" id="UP000237839">
    <property type="component" value="Unassembled WGS sequence"/>
</dbReference>
<dbReference type="GO" id="GO:0008081">
    <property type="term" value="F:phosphoric diester hydrolase activity"/>
    <property type="evidence" value="ECO:0007669"/>
    <property type="project" value="UniProtKB-ARBA"/>
</dbReference>
<dbReference type="InterPro" id="IPR037522">
    <property type="entry name" value="HD_GYP_dom"/>
</dbReference>
<dbReference type="PANTHER" id="PTHR43155:SF2">
    <property type="entry name" value="CYCLIC DI-GMP PHOSPHODIESTERASE PA4108"/>
    <property type="match status" value="1"/>
</dbReference>
<evidence type="ECO:0000313" key="3">
    <source>
        <dbReference type="Proteomes" id="UP000237839"/>
    </source>
</evidence>
<dbReference type="AlphaFoldDB" id="A0A2S9GYE7"/>
<dbReference type="SUPFAM" id="SSF55781">
    <property type="entry name" value="GAF domain-like"/>
    <property type="match status" value="1"/>
</dbReference>
<feature type="domain" description="HD-GYP" evidence="1">
    <location>
        <begin position="331"/>
        <end position="544"/>
    </location>
</feature>
<sequence length="561" mass="63641">MRFTVVRSLLISSIYMTHESNDYQTPSIEQRLEQLTELCVELSSNHDTPLLTEHILRVAQRMSNADGGTLYRVSKDGKNLHFNISINDSLGMYQGGVRGQAIEMADLPLLDINGQANLNTVAAYAANMRCSVNIPDIYQADGFSFTGMLQFDQQQKYRTVSLLTVPMLDHENELIGVLQLINAINPQTKIISTFSDTDQRFIEALASQAAIALTNQLLISQLENLFESLIKLINIGIDEKSPHTGKHCMHVPELTMMLADAVHLTDSGPLADFKMSVRDRKELWMAGLLHDCGKITTPTHVVEKSTKLEMIYDRIHAIDCRFEVLKRDAEICILKQKLANADLTVQQQLDQALQQELIQLEQDRDFLRHANIGGERMSMEDQERVKQIANYQWCGADNVMGNFLDQEEVDNLTIRAGTLNPQERSIINNHIVLTIKMLEALPWPRHLQNVPEYAGGHHERMDGKGYPRGLRGEQMSVQARLMAIADIFEALTAKDRPYKTGKMLTESLDILGRFCLNGHIDPAIFDVFVRRKVYLDYAKRFMDPEQLDEVDENKIPGYMVL</sequence>
<dbReference type="SUPFAM" id="SSF109604">
    <property type="entry name" value="HD-domain/PDEase-like"/>
    <property type="match status" value="2"/>
</dbReference>
<gene>
    <name evidence="2" type="ORF">S2091_2450</name>
</gene>
<dbReference type="InterPro" id="IPR029016">
    <property type="entry name" value="GAF-like_dom_sf"/>
</dbReference>
<dbReference type="InterPro" id="IPR003018">
    <property type="entry name" value="GAF"/>
</dbReference>
<dbReference type="InterPro" id="IPR006674">
    <property type="entry name" value="HD_domain"/>
</dbReference>
<dbReference type="Pfam" id="PF01590">
    <property type="entry name" value="GAF"/>
    <property type="match status" value="1"/>
</dbReference>
<dbReference type="Gene3D" id="1.10.3210.10">
    <property type="entry name" value="Hypothetical protein af1432"/>
    <property type="match status" value="2"/>
</dbReference>
<dbReference type="Gene3D" id="3.30.450.40">
    <property type="match status" value="1"/>
</dbReference>
<reference evidence="2 3" key="1">
    <citation type="submission" date="2018-02" db="EMBL/GenBank/DDBJ databases">
        <title>Solimicrobium silvestre gen. nov., sp. nov., isolated from alpine forest soil.</title>
        <authorList>
            <person name="Margesin R."/>
            <person name="Albuquerque L."/>
            <person name="Zhang D.-C."/>
            <person name="Froufe H.J.C."/>
            <person name="Severino R."/>
            <person name="Roxo I."/>
            <person name="Egas C."/>
            <person name="Da Costa M.S."/>
        </authorList>
    </citation>
    <scope>NUCLEOTIDE SEQUENCE [LARGE SCALE GENOMIC DNA]</scope>
    <source>
        <strain evidence="2 3">S20-91</strain>
    </source>
</reference>
<dbReference type="SMART" id="SM00065">
    <property type="entry name" value="GAF"/>
    <property type="match status" value="1"/>
</dbReference>
<protein>
    <submittedName>
        <fullName evidence="2">HD domain</fullName>
    </submittedName>
</protein>
<comment type="caution">
    <text evidence="2">The sequence shown here is derived from an EMBL/GenBank/DDBJ whole genome shotgun (WGS) entry which is preliminary data.</text>
</comment>
<dbReference type="InterPro" id="IPR003607">
    <property type="entry name" value="HD/PDEase_dom"/>
</dbReference>
<dbReference type="Pfam" id="PF13487">
    <property type="entry name" value="HD_5"/>
    <property type="match status" value="1"/>
</dbReference>
<keyword evidence="3" id="KW-1185">Reference proteome</keyword>
<dbReference type="PROSITE" id="PS51832">
    <property type="entry name" value="HD_GYP"/>
    <property type="match status" value="1"/>
</dbReference>
<name>A0A2S9GYE7_9BURK</name>
<dbReference type="CDD" id="cd00077">
    <property type="entry name" value="HDc"/>
    <property type="match status" value="2"/>
</dbReference>
<organism evidence="2 3">
    <name type="scientific">Solimicrobium silvestre</name>
    <dbReference type="NCBI Taxonomy" id="2099400"/>
    <lineage>
        <taxon>Bacteria</taxon>
        <taxon>Pseudomonadati</taxon>
        <taxon>Pseudomonadota</taxon>
        <taxon>Betaproteobacteria</taxon>
        <taxon>Burkholderiales</taxon>
        <taxon>Oxalobacteraceae</taxon>
        <taxon>Solimicrobium</taxon>
    </lineage>
</organism>
<dbReference type="PANTHER" id="PTHR43155">
    <property type="entry name" value="CYCLIC DI-GMP PHOSPHODIESTERASE PA4108-RELATED"/>
    <property type="match status" value="1"/>
</dbReference>
<dbReference type="Pfam" id="PF01966">
    <property type="entry name" value="HD"/>
    <property type="match status" value="1"/>
</dbReference>
<accession>A0A2S9GYE7</accession>
<evidence type="ECO:0000313" key="2">
    <source>
        <dbReference type="EMBL" id="PRC92720.1"/>
    </source>
</evidence>
<evidence type="ECO:0000259" key="1">
    <source>
        <dbReference type="PROSITE" id="PS51832"/>
    </source>
</evidence>
<dbReference type="SMART" id="SM00471">
    <property type="entry name" value="HDc"/>
    <property type="match status" value="1"/>
</dbReference>